<organism evidence="2 3">
    <name type="scientific">Falsiroseomonas tokyonensis</name>
    <dbReference type="NCBI Taxonomy" id="430521"/>
    <lineage>
        <taxon>Bacteria</taxon>
        <taxon>Pseudomonadati</taxon>
        <taxon>Pseudomonadota</taxon>
        <taxon>Alphaproteobacteria</taxon>
        <taxon>Acetobacterales</taxon>
        <taxon>Roseomonadaceae</taxon>
        <taxon>Falsiroseomonas</taxon>
    </lineage>
</organism>
<evidence type="ECO:0000313" key="3">
    <source>
        <dbReference type="Proteomes" id="UP001595420"/>
    </source>
</evidence>
<accession>A0ABV7C1Q3</accession>
<proteinExistence type="predicted"/>
<dbReference type="RefSeq" id="WP_216839226.1">
    <property type="nucleotide sequence ID" value="NZ_JAFNJS010000008.1"/>
</dbReference>
<dbReference type="EMBL" id="JBHRSB010000008">
    <property type="protein sequence ID" value="MFC3002941.1"/>
    <property type="molecule type" value="Genomic_DNA"/>
</dbReference>
<name>A0ABV7C1Q3_9PROT</name>
<keyword evidence="1" id="KW-0175">Coiled coil</keyword>
<protein>
    <submittedName>
        <fullName evidence="2">Ead/Ea22-like family protein</fullName>
    </submittedName>
</protein>
<sequence length="165" mass="17210">MTQEERAALLAKAEKATPGPWDTSCGPSAVSDIFEEGDFNIYPPLGQFGPVAIGAGAHNAAFIAAADPTTVKALLAALDAAREECLRTGRLLNADLQHQMAERDEARAELAAAQAEIARLREALERYGERYCEGWCHDGGAGCFTDCGGCEAWAALASPGAGDGA</sequence>
<feature type="coiled-coil region" evidence="1">
    <location>
        <begin position="96"/>
        <end position="130"/>
    </location>
</feature>
<evidence type="ECO:0000313" key="2">
    <source>
        <dbReference type="EMBL" id="MFC3002941.1"/>
    </source>
</evidence>
<dbReference type="Proteomes" id="UP001595420">
    <property type="component" value="Unassembled WGS sequence"/>
</dbReference>
<reference evidence="3" key="1">
    <citation type="journal article" date="2019" name="Int. J. Syst. Evol. Microbiol.">
        <title>The Global Catalogue of Microorganisms (GCM) 10K type strain sequencing project: providing services to taxonomists for standard genome sequencing and annotation.</title>
        <authorList>
            <consortium name="The Broad Institute Genomics Platform"/>
            <consortium name="The Broad Institute Genome Sequencing Center for Infectious Disease"/>
            <person name="Wu L."/>
            <person name="Ma J."/>
        </authorList>
    </citation>
    <scope>NUCLEOTIDE SEQUENCE [LARGE SCALE GENOMIC DNA]</scope>
    <source>
        <strain evidence="3">CGMCC 1.16855</strain>
    </source>
</reference>
<comment type="caution">
    <text evidence="2">The sequence shown here is derived from an EMBL/GenBank/DDBJ whole genome shotgun (WGS) entry which is preliminary data.</text>
</comment>
<keyword evidence="3" id="KW-1185">Reference proteome</keyword>
<gene>
    <name evidence="2" type="ORF">ACFOD3_23785</name>
</gene>
<evidence type="ECO:0000256" key="1">
    <source>
        <dbReference type="SAM" id="Coils"/>
    </source>
</evidence>